<evidence type="ECO:0000313" key="3">
    <source>
        <dbReference type="EMBL" id="KAF9444882.1"/>
    </source>
</evidence>
<dbReference type="AlphaFoldDB" id="A0A9P5X7P1"/>
<dbReference type="EMBL" id="MU151341">
    <property type="protein sequence ID" value="KAF9444882.1"/>
    <property type="molecule type" value="Genomic_DNA"/>
</dbReference>
<sequence>MLSNSSHFVVNNSNCQFIERSTAESSGLKILHKASLPNAAYDSVAREIALHFIPKTDREDFVAEFVTWTRRADFPVMRLTGPKSNLAQLCAEKVREELAATFCFSESTTTEDPRRVFTTLADQIATYIPAYAEILDIKLRRNPGLVSKSLKLQFEELIAAPIKELLARGIDLGPRRVIVVEGIDECAGVHARCEILCTILESASGLPFRWAIFSRPDSQLEELWRERSLAAVSCWKNGNVSTTMLRTLLEKHEAGDKGLDEKWAKFSTHGLALLYLGTQEGTSATIELLRLITEFRRLPKSSSGLVCMRVLEIC</sequence>
<evidence type="ECO:0000256" key="1">
    <source>
        <dbReference type="ARBA" id="ARBA00022737"/>
    </source>
</evidence>
<comment type="caution">
    <text evidence="3">The sequence shown here is derived from an EMBL/GenBank/DDBJ whole genome shotgun (WGS) entry which is preliminary data.</text>
</comment>
<gene>
    <name evidence="3" type="ORF">P691DRAFT_763000</name>
</gene>
<protein>
    <recommendedName>
        <fullName evidence="2">Nephrocystin 3-like N-terminal domain-containing protein</fullName>
    </recommendedName>
</protein>
<name>A0A9P5X7P1_9AGAR</name>
<dbReference type="Proteomes" id="UP000807342">
    <property type="component" value="Unassembled WGS sequence"/>
</dbReference>
<keyword evidence="1" id="KW-0677">Repeat</keyword>
<keyword evidence="4" id="KW-1185">Reference proteome</keyword>
<dbReference type="InterPro" id="IPR056884">
    <property type="entry name" value="NPHP3-like_N"/>
</dbReference>
<evidence type="ECO:0000259" key="2">
    <source>
        <dbReference type="Pfam" id="PF24883"/>
    </source>
</evidence>
<proteinExistence type="predicted"/>
<dbReference type="Pfam" id="PF24883">
    <property type="entry name" value="NPHP3_N"/>
    <property type="match status" value="1"/>
</dbReference>
<dbReference type="OrthoDB" id="5967843at2759"/>
<feature type="domain" description="Nephrocystin 3-like N-terminal" evidence="2">
    <location>
        <begin position="75"/>
        <end position="215"/>
    </location>
</feature>
<reference evidence="3" key="1">
    <citation type="submission" date="2020-11" db="EMBL/GenBank/DDBJ databases">
        <authorList>
            <consortium name="DOE Joint Genome Institute"/>
            <person name="Ahrendt S."/>
            <person name="Riley R."/>
            <person name="Andreopoulos W."/>
            <person name="Labutti K."/>
            <person name="Pangilinan J."/>
            <person name="Ruiz-Duenas F.J."/>
            <person name="Barrasa J.M."/>
            <person name="Sanchez-Garcia M."/>
            <person name="Camarero S."/>
            <person name="Miyauchi S."/>
            <person name="Serrano A."/>
            <person name="Linde D."/>
            <person name="Babiker R."/>
            <person name="Drula E."/>
            <person name="Ayuso-Fernandez I."/>
            <person name="Pacheco R."/>
            <person name="Padilla G."/>
            <person name="Ferreira P."/>
            <person name="Barriuso J."/>
            <person name="Kellner H."/>
            <person name="Castanera R."/>
            <person name="Alfaro M."/>
            <person name="Ramirez L."/>
            <person name="Pisabarro A.G."/>
            <person name="Kuo A."/>
            <person name="Tritt A."/>
            <person name="Lipzen A."/>
            <person name="He G."/>
            <person name="Yan M."/>
            <person name="Ng V."/>
            <person name="Cullen D."/>
            <person name="Martin F."/>
            <person name="Rosso M.-N."/>
            <person name="Henrissat B."/>
            <person name="Hibbett D."/>
            <person name="Martinez A.T."/>
            <person name="Grigoriev I.V."/>
        </authorList>
    </citation>
    <scope>NUCLEOTIDE SEQUENCE</scope>
    <source>
        <strain evidence="3">MF-IS2</strain>
    </source>
</reference>
<organism evidence="3 4">
    <name type="scientific">Macrolepiota fuliginosa MF-IS2</name>
    <dbReference type="NCBI Taxonomy" id="1400762"/>
    <lineage>
        <taxon>Eukaryota</taxon>
        <taxon>Fungi</taxon>
        <taxon>Dikarya</taxon>
        <taxon>Basidiomycota</taxon>
        <taxon>Agaricomycotina</taxon>
        <taxon>Agaricomycetes</taxon>
        <taxon>Agaricomycetidae</taxon>
        <taxon>Agaricales</taxon>
        <taxon>Agaricineae</taxon>
        <taxon>Agaricaceae</taxon>
        <taxon>Macrolepiota</taxon>
    </lineage>
</organism>
<accession>A0A9P5X7P1</accession>
<evidence type="ECO:0000313" key="4">
    <source>
        <dbReference type="Proteomes" id="UP000807342"/>
    </source>
</evidence>